<name>A0ABM8HUG4_9BACT</name>
<dbReference type="PANTHER" id="PTHR35562:SF2">
    <property type="entry name" value="DNA ENDONUCLEASE SMRA-RELATED"/>
    <property type="match status" value="1"/>
</dbReference>
<dbReference type="EMBL" id="AP024355">
    <property type="protein sequence ID" value="BCR04284.1"/>
    <property type="molecule type" value="Genomic_DNA"/>
</dbReference>
<reference evidence="2 3" key="2">
    <citation type="journal article" date="2021" name="Int. J. Syst. Evol. Microbiol.">
        <title>Isolation and Polyphasic Characterization of Desulfuromonas versatilis sp. Nov., an Electrogenic Bacteria Capable of Versatile Metabolism Isolated from a Graphene Oxide-Reducing Enrichment Culture.</title>
        <authorList>
            <person name="Xie L."/>
            <person name="Yoshida N."/>
            <person name="Ishii S."/>
            <person name="Meng L."/>
        </authorList>
    </citation>
    <scope>NUCLEOTIDE SEQUENCE [LARGE SCALE GENOMIC DNA]</scope>
    <source>
        <strain evidence="2 3">NIT-T3</strain>
    </source>
</reference>
<feature type="domain" description="Smr" evidence="1">
    <location>
        <begin position="25"/>
        <end position="100"/>
    </location>
</feature>
<organism evidence="2 3">
    <name type="scientific">Desulfuromonas versatilis</name>
    <dbReference type="NCBI Taxonomy" id="2802975"/>
    <lineage>
        <taxon>Bacteria</taxon>
        <taxon>Pseudomonadati</taxon>
        <taxon>Thermodesulfobacteriota</taxon>
        <taxon>Desulfuromonadia</taxon>
        <taxon>Desulfuromonadales</taxon>
        <taxon>Desulfuromonadaceae</taxon>
        <taxon>Desulfuromonas</taxon>
    </lineage>
</organism>
<gene>
    <name evidence="2" type="ORF">DESUT3_13530</name>
</gene>
<dbReference type="Gene3D" id="3.30.1370.110">
    <property type="match status" value="1"/>
</dbReference>
<sequence length="103" mass="11402">MAKTTKQDIDHDIPEEVELPIDGVLDLHAFRPSEVKYLIPDYLAECRKRGILDVRIIHGKGTGTLQRTVHAILGRIPEVASLRLAGEDAGGWGATLVRLRKLP</sequence>
<protein>
    <recommendedName>
        <fullName evidence="1">Smr domain-containing protein</fullName>
    </recommendedName>
</protein>
<dbReference type="RefSeq" id="WP_221251716.1">
    <property type="nucleotide sequence ID" value="NZ_AP024355.1"/>
</dbReference>
<dbReference type="InterPro" id="IPR002625">
    <property type="entry name" value="Smr_dom"/>
</dbReference>
<dbReference type="PROSITE" id="PS50828">
    <property type="entry name" value="SMR"/>
    <property type="match status" value="1"/>
</dbReference>
<dbReference type="Proteomes" id="UP001319827">
    <property type="component" value="Chromosome"/>
</dbReference>
<dbReference type="SMART" id="SM00463">
    <property type="entry name" value="SMR"/>
    <property type="match status" value="1"/>
</dbReference>
<dbReference type="PANTHER" id="PTHR35562">
    <property type="entry name" value="DNA ENDONUCLEASE SMRA-RELATED"/>
    <property type="match status" value="1"/>
</dbReference>
<evidence type="ECO:0000313" key="3">
    <source>
        <dbReference type="Proteomes" id="UP001319827"/>
    </source>
</evidence>
<reference evidence="2 3" key="1">
    <citation type="journal article" date="2016" name="C (Basel)">
        <title>Selective Growth of and Electricity Production by Marine Exoelectrogenic Bacteria in Self-Aggregated Hydrogel of Microbially Reduced Graphene Oxide.</title>
        <authorList>
            <person name="Yoshida N."/>
            <person name="Goto Y."/>
            <person name="Miyata Y."/>
        </authorList>
    </citation>
    <scope>NUCLEOTIDE SEQUENCE [LARGE SCALE GENOMIC DNA]</scope>
    <source>
        <strain evidence="2 3">NIT-T3</strain>
    </source>
</reference>
<keyword evidence="3" id="KW-1185">Reference proteome</keyword>
<proteinExistence type="predicted"/>
<dbReference type="InterPro" id="IPR036063">
    <property type="entry name" value="Smr_dom_sf"/>
</dbReference>
<dbReference type="SUPFAM" id="SSF160443">
    <property type="entry name" value="SMR domain-like"/>
    <property type="match status" value="1"/>
</dbReference>
<evidence type="ECO:0000259" key="1">
    <source>
        <dbReference type="PROSITE" id="PS50828"/>
    </source>
</evidence>
<evidence type="ECO:0000313" key="2">
    <source>
        <dbReference type="EMBL" id="BCR04284.1"/>
    </source>
</evidence>
<accession>A0ABM8HUG4</accession>
<dbReference type="Pfam" id="PF01713">
    <property type="entry name" value="Smr"/>
    <property type="match status" value="1"/>
</dbReference>